<reference evidence="1" key="1">
    <citation type="submission" date="2018-05" db="EMBL/GenBank/DDBJ databases">
        <authorList>
            <person name="Lanie J.A."/>
            <person name="Ng W.-L."/>
            <person name="Kazmierczak K.M."/>
            <person name="Andrzejewski T.M."/>
            <person name="Davidsen T.M."/>
            <person name="Wayne K.J."/>
            <person name="Tettelin H."/>
            <person name="Glass J.I."/>
            <person name="Rusch D."/>
            <person name="Podicherti R."/>
            <person name="Tsui H.-C.T."/>
            <person name="Winkler M.E."/>
        </authorList>
    </citation>
    <scope>NUCLEOTIDE SEQUENCE</scope>
</reference>
<accession>A0A381SK65</accession>
<organism evidence="1">
    <name type="scientific">marine metagenome</name>
    <dbReference type="NCBI Taxonomy" id="408172"/>
    <lineage>
        <taxon>unclassified sequences</taxon>
        <taxon>metagenomes</taxon>
        <taxon>ecological metagenomes</taxon>
    </lineage>
</organism>
<evidence type="ECO:0000313" key="1">
    <source>
        <dbReference type="EMBL" id="SVA03839.1"/>
    </source>
</evidence>
<dbReference type="Gene3D" id="6.20.20.10">
    <property type="match status" value="1"/>
</dbReference>
<gene>
    <name evidence="1" type="ORF">METZ01_LOCUS56693</name>
</gene>
<proteinExistence type="predicted"/>
<dbReference type="InterPro" id="IPR036410">
    <property type="entry name" value="HSP_DnaJ_Cys-rich_dom_sf"/>
</dbReference>
<dbReference type="AlphaFoldDB" id="A0A381SK65"/>
<name>A0A381SK65_9ZZZZ</name>
<dbReference type="EMBL" id="UINC01003157">
    <property type="protein sequence ID" value="SVA03839.1"/>
    <property type="molecule type" value="Genomic_DNA"/>
</dbReference>
<protein>
    <submittedName>
        <fullName evidence="1">Uncharacterized protein</fullName>
    </submittedName>
</protein>
<sequence>MLISDLKRPCTECDGSGFQAGFDEWGSIQTNLRQSCPGCTGKGYNLTELGDNLWKLYSPMIQDLIREEIQKKG</sequence>
<dbReference type="SUPFAM" id="SSF57938">
    <property type="entry name" value="DnaJ/Hsp40 cysteine-rich domain"/>
    <property type="match status" value="1"/>
</dbReference>